<evidence type="ECO:0000256" key="3">
    <source>
        <dbReference type="ARBA" id="ARBA00022692"/>
    </source>
</evidence>
<reference evidence="8 9" key="2">
    <citation type="submission" date="2020-03" db="EMBL/GenBank/DDBJ databases">
        <title>Campylobacter portucalensis sp. nov., a new species of Campylobacter isolated from the reproductive tract of bulls.</title>
        <authorList>
            <person name="Silva M.F."/>
            <person name="Pereira G."/>
            <person name="Carneiro C."/>
            <person name="Hemphill A."/>
            <person name="Mateus L."/>
            <person name="Lopes-Da-Costa L."/>
            <person name="Silva E."/>
        </authorList>
    </citation>
    <scope>NUCLEOTIDE SEQUENCE [LARGE SCALE GENOMIC DNA]</scope>
    <source>
        <strain evidence="8 9">FMV-PI01</strain>
    </source>
</reference>
<feature type="transmembrane region" description="Helical" evidence="6">
    <location>
        <begin position="6"/>
        <end position="22"/>
    </location>
</feature>
<feature type="transmembrane region" description="Helical" evidence="6">
    <location>
        <begin position="105"/>
        <end position="123"/>
    </location>
</feature>
<keyword evidence="2" id="KW-1003">Cell membrane</keyword>
<evidence type="ECO:0000313" key="9">
    <source>
        <dbReference type="Proteomes" id="UP000476338"/>
    </source>
</evidence>
<organism evidence="8 9">
    <name type="scientific">Campylobacter portucalensis</name>
    <dbReference type="NCBI Taxonomy" id="2608384"/>
    <lineage>
        <taxon>Bacteria</taxon>
        <taxon>Pseudomonadati</taxon>
        <taxon>Campylobacterota</taxon>
        <taxon>Epsilonproteobacteria</taxon>
        <taxon>Campylobacterales</taxon>
        <taxon>Campylobacteraceae</taxon>
        <taxon>Campylobacter</taxon>
    </lineage>
</organism>
<evidence type="ECO:0000313" key="8">
    <source>
        <dbReference type="EMBL" id="MSN95876.1"/>
    </source>
</evidence>
<evidence type="ECO:0000256" key="1">
    <source>
        <dbReference type="ARBA" id="ARBA00004651"/>
    </source>
</evidence>
<keyword evidence="8" id="KW-0378">Hydrolase</keyword>
<keyword evidence="3 6" id="KW-0812">Transmembrane</keyword>
<accession>A0A6L5WGG2</accession>
<proteinExistence type="predicted"/>
<keyword evidence="8" id="KW-0808">Transferase</keyword>
<dbReference type="GO" id="GO:0005886">
    <property type="term" value="C:plasma membrane"/>
    <property type="evidence" value="ECO:0007669"/>
    <property type="project" value="UniProtKB-SubCell"/>
</dbReference>
<dbReference type="Proteomes" id="UP000476338">
    <property type="component" value="Unassembled WGS sequence"/>
</dbReference>
<feature type="transmembrane region" description="Helical" evidence="6">
    <location>
        <begin position="29"/>
        <end position="51"/>
    </location>
</feature>
<keyword evidence="9" id="KW-1185">Reference proteome</keyword>
<dbReference type="AlphaFoldDB" id="A0A6L5WGG2"/>
<dbReference type="PANTHER" id="PTHR47371">
    <property type="entry name" value="LIPOTEICHOIC ACID SYNTHASE"/>
    <property type="match status" value="1"/>
</dbReference>
<dbReference type="EMBL" id="VWSJ01000004">
    <property type="protein sequence ID" value="MSN95876.1"/>
    <property type="molecule type" value="Genomic_DNA"/>
</dbReference>
<evidence type="ECO:0000259" key="7">
    <source>
        <dbReference type="Pfam" id="PF00884"/>
    </source>
</evidence>
<dbReference type="Pfam" id="PF00884">
    <property type="entry name" value="Sulfatase"/>
    <property type="match status" value="1"/>
</dbReference>
<reference evidence="8 9" key="1">
    <citation type="submission" date="2019-09" db="EMBL/GenBank/DDBJ databases">
        <authorList>
            <person name="Silva M."/>
            <person name="Pereira G."/>
            <person name="Lopes-Da-Costa L."/>
            <person name="Silva E."/>
        </authorList>
    </citation>
    <scope>NUCLEOTIDE SEQUENCE [LARGE SCALE GENOMIC DNA]</scope>
    <source>
        <strain evidence="8 9">FMV-PI01</strain>
    </source>
</reference>
<feature type="domain" description="Sulfatase N-terminal" evidence="7">
    <location>
        <begin position="162"/>
        <end position="451"/>
    </location>
</feature>
<comment type="caution">
    <text evidence="8">The sequence shown here is derived from an EMBL/GenBank/DDBJ whole genome shotgun (WGS) entry which is preliminary data.</text>
</comment>
<keyword evidence="5 6" id="KW-0472">Membrane</keyword>
<keyword evidence="4 6" id="KW-1133">Transmembrane helix</keyword>
<evidence type="ECO:0000256" key="6">
    <source>
        <dbReference type="SAM" id="Phobius"/>
    </source>
</evidence>
<dbReference type="SUPFAM" id="SSF53649">
    <property type="entry name" value="Alkaline phosphatase-like"/>
    <property type="match status" value="1"/>
</dbReference>
<name>A0A6L5WGG2_9BACT</name>
<dbReference type="Gene3D" id="3.40.720.10">
    <property type="entry name" value="Alkaline Phosphatase, subunit A"/>
    <property type="match status" value="1"/>
</dbReference>
<dbReference type="InterPro" id="IPR050448">
    <property type="entry name" value="OpgB/LTA_synthase_biosynth"/>
</dbReference>
<evidence type="ECO:0000256" key="4">
    <source>
        <dbReference type="ARBA" id="ARBA00022989"/>
    </source>
</evidence>
<comment type="subcellular location">
    <subcellularLocation>
        <location evidence="1">Cell membrane</location>
        <topology evidence="1">Multi-pass membrane protein</topology>
    </subcellularLocation>
</comment>
<evidence type="ECO:0000256" key="2">
    <source>
        <dbReference type="ARBA" id="ARBA00022475"/>
    </source>
</evidence>
<gene>
    <name evidence="8" type="ORF">F1B92_01470</name>
</gene>
<protein>
    <submittedName>
        <fullName evidence="8">Sulfatase-like hydrolase/transferase</fullName>
    </submittedName>
</protein>
<dbReference type="InterPro" id="IPR017850">
    <property type="entry name" value="Alkaline_phosphatase_core_sf"/>
</dbReference>
<dbReference type="InterPro" id="IPR000917">
    <property type="entry name" value="Sulfatase_N"/>
</dbReference>
<evidence type="ECO:0000256" key="5">
    <source>
        <dbReference type="ARBA" id="ARBA00023136"/>
    </source>
</evidence>
<feature type="transmembrane region" description="Helical" evidence="6">
    <location>
        <begin position="71"/>
        <end position="93"/>
    </location>
</feature>
<dbReference type="GO" id="GO:0016787">
    <property type="term" value="F:hydrolase activity"/>
    <property type="evidence" value="ECO:0007669"/>
    <property type="project" value="UniProtKB-KW"/>
</dbReference>
<dbReference type="PANTHER" id="PTHR47371:SF3">
    <property type="entry name" value="PHOSPHOGLYCEROL TRANSFERASE I"/>
    <property type="match status" value="1"/>
</dbReference>
<sequence length="492" mass="56597">MISISFFILSLICLFFIKNRFVKITGSIFSILFCLVCNFNFLLLYYTGNYLNFGNLNIFLSSIKGAPLMSFYKLIILIFVLILASILFGFIIYKRIKLSHKSFKFMGYLYIILIIVAIYFNPLTNSIKDMYRISHYQYHPNFIKKFKEIYKKPVIKTPKKSKNIVYIYLESFSRNFTTKFKNLTPNINSLKNRLDFTNINQIPYGASITIEGLFASACGYPYSVIKYGTKKDEKIELTNAKPKFKNLNMTCANKILKSLGYYTYFIKGGNLEFQNAYGFLKYMRYDKAQGKDELLKRGAKNLNEWGIDDDDMLEIAFDDFLKLSQEKDKFLQVILNIGMHVPNGFVSKKCKNLKYLDGLNSILNATKCTDFLVADFINKIKSSKYSKNTIIVIQSDHLMPYALAKGLNDENMGNSKIFFTILDDDIEGVKIIDNHGSSLDTFTTLLGYMGISDEMNLGRNILKINSVNKMVPGLFYQGAMGIVDSVKYEEDF</sequence>
<dbReference type="GO" id="GO:0016740">
    <property type="term" value="F:transferase activity"/>
    <property type="evidence" value="ECO:0007669"/>
    <property type="project" value="UniProtKB-KW"/>
</dbReference>
<dbReference type="CDD" id="cd16015">
    <property type="entry name" value="LTA_synthase"/>
    <property type="match status" value="1"/>
</dbReference>